<evidence type="ECO:0000313" key="2">
    <source>
        <dbReference type="EMBL" id="KAJ8779521.1"/>
    </source>
</evidence>
<dbReference type="InterPro" id="IPR011989">
    <property type="entry name" value="ARM-like"/>
</dbReference>
<dbReference type="Gene3D" id="1.25.10.10">
    <property type="entry name" value="Leucine-rich Repeat Variant"/>
    <property type="match status" value="1"/>
</dbReference>
<reference evidence="2 3" key="1">
    <citation type="submission" date="2022-11" db="EMBL/GenBank/DDBJ databases">
        <title>Whole genome sequence of Eschrichtius robustus ER-17-0199.</title>
        <authorList>
            <person name="Bruniche-Olsen A."/>
            <person name="Black A.N."/>
            <person name="Fields C.J."/>
            <person name="Walden K."/>
            <person name="Dewoody J.A."/>
        </authorList>
    </citation>
    <scope>NUCLEOTIDE SEQUENCE [LARGE SCALE GENOMIC DNA]</scope>
    <source>
        <strain evidence="2">ER-17-0199</strain>
        <tissue evidence="2">Blubber</tissue>
    </source>
</reference>
<dbReference type="AlphaFoldDB" id="A0AB34GIU5"/>
<dbReference type="InterPro" id="IPR016024">
    <property type="entry name" value="ARM-type_fold"/>
</dbReference>
<dbReference type="PANTHER" id="PTHR34258">
    <property type="entry name" value="ARMADILLO-LIKE HELICAL DOMAIN CONTAINING PROTEIN 1"/>
    <property type="match status" value="1"/>
</dbReference>
<protein>
    <recommendedName>
        <fullName evidence="4">Armadillo-like helical domain-containing protein 1</fullName>
    </recommendedName>
</protein>
<dbReference type="SUPFAM" id="SSF48371">
    <property type="entry name" value="ARM repeat"/>
    <property type="match status" value="1"/>
</dbReference>
<organism evidence="2 3">
    <name type="scientific">Eschrichtius robustus</name>
    <name type="common">California gray whale</name>
    <name type="synonym">Eschrichtius gibbosus</name>
    <dbReference type="NCBI Taxonomy" id="9764"/>
    <lineage>
        <taxon>Eukaryota</taxon>
        <taxon>Metazoa</taxon>
        <taxon>Chordata</taxon>
        <taxon>Craniata</taxon>
        <taxon>Vertebrata</taxon>
        <taxon>Euteleostomi</taxon>
        <taxon>Mammalia</taxon>
        <taxon>Eutheria</taxon>
        <taxon>Laurasiatheria</taxon>
        <taxon>Artiodactyla</taxon>
        <taxon>Whippomorpha</taxon>
        <taxon>Cetacea</taxon>
        <taxon>Mysticeti</taxon>
        <taxon>Eschrichtiidae</taxon>
        <taxon>Eschrichtius</taxon>
    </lineage>
</organism>
<dbReference type="Proteomes" id="UP001159641">
    <property type="component" value="Unassembled WGS sequence"/>
</dbReference>
<accession>A0AB34GIU5</accession>
<gene>
    <name evidence="2" type="ORF">J1605_012405</name>
</gene>
<name>A0AB34GIU5_ESCRO</name>
<dbReference type="PANTHER" id="PTHR34258:SF1">
    <property type="entry name" value="ARMADILLO-LIKE HELICAL DOMAIN CONTAINING PROTEIN 1"/>
    <property type="match status" value="1"/>
</dbReference>
<sequence length="382" mass="42968">MGGTPNHNCRRKASSGKPDPKQRNQEGLQLPGEKRSQLQDSLIMTSVKEQAAISRLLSFLQDWDNAGKVARSHILNNFIETNQGKTAPELEQEFSQGASLFLVRLTTWLRLTYMTGSRLDKLLRSIGIFLSAVSSNRYLVEFLEVGGALTLLEILALKKIEEEDKKESIKLLQVIANSGRKYKELICESYGVRSIAEFLAKSKSEETQEEVQILLDSLIHSNPKYQNQVYKGLIALLPCASPKAQQLSLQTLRTAQFPQAILIPSSIEESLLGTSSRDAHRTVENKSLRLQREIRDEDGSLEFMNREVISERVEVNKITQSIIGTTHPGIVDGVLKVLRTMHLEVQYEGQEFEHDTAEMDYLCSMISRASVGRQLGPQQELK</sequence>
<dbReference type="Pfam" id="PF17741">
    <property type="entry name" value="DUF5578"/>
    <property type="match status" value="1"/>
</dbReference>
<evidence type="ECO:0008006" key="4">
    <source>
        <dbReference type="Google" id="ProtNLM"/>
    </source>
</evidence>
<comment type="caution">
    <text evidence="2">The sequence shown here is derived from an EMBL/GenBank/DDBJ whole genome shotgun (WGS) entry which is preliminary data.</text>
</comment>
<feature type="region of interest" description="Disordered" evidence="1">
    <location>
        <begin position="1"/>
        <end position="34"/>
    </location>
</feature>
<evidence type="ECO:0000256" key="1">
    <source>
        <dbReference type="SAM" id="MobiDB-lite"/>
    </source>
</evidence>
<dbReference type="InterPro" id="IPR041090">
    <property type="entry name" value="DUF5578"/>
</dbReference>
<dbReference type="EMBL" id="JAIQCJ010002214">
    <property type="protein sequence ID" value="KAJ8779521.1"/>
    <property type="molecule type" value="Genomic_DNA"/>
</dbReference>
<keyword evidence="3" id="KW-1185">Reference proteome</keyword>
<proteinExistence type="predicted"/>
<evidence type="ECO:0000313" key="3">
    <source>
        <dbReference type="Proteomes" id="UP001159641"/>
    </source>
</evidence>